<accession>A0AA39HEZ0</accession>
<evidence type="ECO:0000256" key="2">
    <source>
        <dbReference type="ARBA" id="ARBA00005683"/>
    </source>
</evidence>
<keyword evidence="5" id="KW-0272">Extracellular matrix</keyword>
<dbReference type="GO" id="GO:0005125">
    <property type="term" value="F:cytokine activity"/>
    <property type="evidence" value="ECO:0007669"/>
    <property type="project" value="TreeGrafter"/>
</dbReference>
<evidence type="ECO:0000256" key="8">
    <source>
        <dbReference type="ARBA" id="ARBA00023288"/>
    </source>
</evidence>
<feature type="chain" id="PRO_5041303360" description="Protein Wnt" evidence="10">
    <location>
        <begin position="22"/>
        <end position="391"/>
    </location>
</feature>
<dbReference type="CDD" id="cd19343">
    <property type="entry name" value="Wnt_Wnt11"/>
    <property type="match status" value="1"/>
</dbReference>
<dbReference type="InterPro" id="IPR005817">
    <property type="entry name" value="Wnt"/>
</dbReference>
<evidence type="ECO:0000313" key="12">
    <source>
        <dbReference type="Proteomes" id="UP001175271"/>
    </source>
</evidence>
<dbReference type="EMBL" id="JAUCMV010000004">
    <property type="protein sequence ID" value="KAK0403479.1"/>
    <property type="molecule type" value="Genomic_DNA"/>
</dbReference>
<comment type="similarity">
    <text evidence="2 9">Belongs to the Wnt family.</text>
</comment>
<dbReference type="InterPro" id="IPR043158">
    <property type="entry name" value="Wnt_C"/>
</dbReference>
<feature type="signal peptide" evidence="10">
    <location>
        <begin position="1"/>
        <end position="21"/>
    </location>
</feature>
<gene>
    <name evidence="11" type="ORF">QR680_016942</name>
</gene>
<keyword evidence="12" id="KW-1185">Reference proteome</keyword>
<evidence type="ECO:0000256" key="3">
    <source>
        <dbReference type="ARBA" id="ARBA00022473"/>
    </source>
</evidence>
<dbReference type="GO" id="GO:0060070">
    <property type="term" value="P:canonical Wnt signaling pathway"/>
    <property type="evidence" value="ECO:0007669"/>
    <property type="project" value="TreeGrafter"/>
</dbReference>
<evidence type="ECO:0000256" key="1">
    <source>
        <dbReference type="ARBA" id="ARBA00004498"/>
    </source>
</evidence>
<dbReference type="PRINTS" id="PR01349">
    <property type="entry name" value="WNTPROTEIN"/>
</dbReference>
<dbReference type="Pfam" id="PF00110">
    <property type="entry name" value="wnt"/>
    <property type="match status" value="1"/>
</dbReference>
<evidence type="ECO:0000256" key="10">
    <source>
        <dbReference type="SAM" id="SignalP"/>
    </source>
</evidence>
<proteinExistence type="inferred from homology"/>
<evidence type="ECO:0000256" key="4">
    <source>
        <dbReference type="ARBA" id="ARBA00022525"/>
    </source>
</evidence>
<evidence type="ECO:0000313" key="11">
    <source>
        <dbReference type="EMBL" id="KAK0403479.1"/>
    </source>
</evidence>
<dbReference type="GO" id="GO:0000902">
    <property type="term" value="P:cell morphogenesis"/>
    <property type="evidence" value="ECO:0007669"/>
    <property type="project" value="UniProtKB-ARBA"/>
</dbReference>
<dbReference type="AlphaFoldDB" id="A0AA39HEZ0"/>
<comment type="subcellular location">
    <subcellularLocation>
        <location evidence="1 9">Secreted</location>
        <location evidence="1 9">Extracellular space</location>
        <location evidence="1 9">Extracellular matrix</location>
    </subcellularLocation>
</comment>
<dbReference type="GO" id="GO:0030182">
    <property type="term" value="P:neuron differentiation"/>
    <property type="evidence" value="ECO:0007669"/>
    <property type="project" value="TreeGrafter"/>
</dbReference>
<name>A0AA39HEZ0_9BILA</name>
<protein>
    <recommendedName>
        <fullName evidence="9">Protein Wnt</fullName>
    </recommendedName>
</protein>
<dbReference type="GO" id="GO:0005109">
    <property type="term" value="F:frizzled binding"/>
    <property type="evidence" value="ECO:0007669"/>
    <property type="project" value="TreeGrafter"/>
</dbReference>
<dbReference type="GO" id="GO:0045165">
    <property type="term" value="P:cell fate commitment"/>
    <property type="evidence" value="ECO:0007669"/>
    <property type="project" value="TreeGrafter"/>
</dbReference>
<keyword evidence="8" id="KW-0449">Lipoprotein</keyword>
<sequence>MTRRALLSLLVLTVIVSSALAVKWLALHRVQQPWTDPRHCPKTHDDRKSYGLNGYQARMCRRITEIMPIIIKASKEAVFGCAKMFAGRRWNCSSLLAVPYLRNDLTKGTKEQAFVYALSSAAITHQVAKACVSGLLPYCPCGINSPSAYTDPTYKWKGCSDNVLYGMRVSHEWADAPWRTRIRTNQTEKSSRQRRINRESALFDEMSFMNIDFGVNQNIKSLKPRMQMNQHNNNVGRQVTEQSLFRKCKCHGVSSSCTVRTCWNTLPDIVQIATKLREIYDASAEQHLRPFPVFRSDGSIDASETPLQNMVYLRKSPNYCVPNLAEGSLGTQMRECNVSSTGSDSCANLCCGRGYNTLQVHVEEQCQCRYVHCCYVKCNVCKYWMNKYYCK</sequence>
<comment type="function">
    <text evidence="9">Ligand for members of the frizzled family of seven transmembrane receptors.</text>
</comment>
<keyword evidence="4" id="KW-0964">Secreted</keyword>
<keyword evidence="10" id="KW-0732">Signal</keyword>
<dbReference type="Gene3D" id="3.30.2460.20">
    <property type="match status" value="1"/>
</dbReference>
<dbReference type="FunFam" id="3.30.2460.20:FF:000001">
    <property type="entry name" value="Wnt homolog"/>
    <property type="match status" value="1"/>
</dbReference>
<dbReference type="SMART" id="SM00097">
    <property type="entry name" value="WNT1"/>
    <property type="match status" value="1"/>
</dbReference>
<evidence type="ECO:0000256" key="7">
    <source>
        <dbReference type="ARBA" id="ARBA00023157"/>
    </source>
</evidence>
<evidence type="ECO:0000256" key="5">
    <source>
        <dbReference type="ARBA" id="ARBA00022530"/>
    </source>
</evidence>
<organism evidence="11 12">
    <name type="scientific">Steinernema hermaphroditum</name>
    <dbReference type="NCBI Taxonomy" id="289476"/>
    <lineage>
        <taxon>Eukaryota</taxon>
        <taxon>Metazoa</taxon>
        <taxon>Ecdysozoa</taxon>
        <taxon>Nematoda</taxon>
        <taxon>Chromadorea</taxon>
        <taxon>Rhabditida</taxon>
        <taxon>Tylenchina</taxon>
        <taxon>Panagrolaimomorpha</taxon>
        <taxon>Strongyloidoidea</taxon>
        <taxon>Steinernematidae</taxon>
        <taxon>Steinernema</taxon>
    </lineage>
</organism>
<dbReference type="GO" id="GO:0005615">
    <property type="term" value="C:extracellular space"/>
    <property type="evidence" value="ECO:0007669"/>
    <property type="project" value="TreeGrafter"/>
</dbReference>
<dbReference type="PANTHER" id="PTHR12027:SF102">
    <property type="entry name" value="PROTEIN WNT"/>
    <property type="match status" value="1"/>
</dbReference>
<keyword evidence="6 9" id="KW-0879">Wnt signaling pathway</keyword>
<keyword evidence="3 9" id="KW-0217">Developmental protein</keyword>
<reference evidence="11" key="1">
    <citation type="submission" date="2023-06" db="EMBL/GenBank/DDBJ databases">
        <title>Genomic analysis of the entomopathogenic nematode Steinernema hermaphroditum.</title>
        <authorList>
            <person name="Schwarz E.M."/>
            <person name="Heppert J.K."/>
            <person name="Baniya A."/>
            <person name="Schwartz H.T."/>
            <person name="Tan C.-H."/>
            <person name="Antoshechkin I."/>
            <person name="Sternberg P.W."/>
            <person name="Goodrich-Blair H."/>
            <person name="Dillman A.R."/>
        </authorList>
    </citation>
    <scope>NUCLEOTIDE SEQUENCE</scope>
    <source>
        <strain evidence="11">PS9179</strain>
        <tissue evidence="11">Whole animal</tissue>
    </source>
</reference>
<dbReference type="Proteomes" id="UP001175271">
    <property type="component" value="Unassembled WGS sequence"/>
</dbReference>
<keyword evidence="7" id="KW-1015">Disulfide bond</keyword>
<evidence type="ECO:0000256" key="9">
    <source>
        <dbReference type="RuleBase" id="RU003500"/>
    </source>
</evidence>
<dbReference type="PANTHER" id="PTHR12027">
    <property type="entry name" value="WNT RELATED"/>
    <property type="match status" value="1"/>
</dbReference>
<comment type="caution">
    <text evidence="11">The sequence shown here is derived from an EMBL/GenBank/DDBJ whole genome shotgun (WGS) entry which is preliminary data.</text>
</comment>
<evidence type="ECO:0000256" key="6">
    <source>
        <dbReference type="ARBA" id="ARBA00022687"/>
    </source>
</evidence>